<accession>A0A9X0AUI0</accession>
<dbReference type="Proteomes" id="UP001152300">
    <property type="component" value="Unassembled WGS sequence"/>
</dbReference>
<dbReference type="EMBL" id="JAPEIS010000002">
    <property type="protein sequence ID" value="KAJ8069179.1"/>
    <property type="molecule type" value="Genomic_DNA"/>
</dbReference>
<sequence>MHWKFAGSSLRKLCPGNITLSRFLWEPIYRNQAYPTGSCGAEYLLAYRLDETGPFSKLFGSSSNNQAVDNGHSQSPKESFSVWRVGFGSKERFSRSRSPFVTGIHLK</sequence>
<organism evidence="1 2">
    <name type="scientific">Sclerotinia nivalis</name>
    <dbReference type="NCBI Taxonomy" id="352851"/>
    <lineage>
        <taxon>Eukaryota</taxon>
        <taxon>Fungi</taxon>
        <taxon>Dikarya</taxon>
        <taxon>Ascomycota</taxon>
        <taxon>Pezizomycotina</taxon>
        <taxon>Leotiomycetes</taxon>
        <taxon>Helotiales</taxon>
        <taxon>Sclerotiniaceae</taxon>
        <taxon>Sclerotinia</taxon>
    </lineage>
</organism>
<evidence type="ECO:0000313" key="1">
    <source>
        <dbReference type="EMBL" id="KAJ8069179.1"/>
    </source>
</evidence>
<proteinExistence type="predicted"/>
<name>A0A9X0AUI0_9HELO</name>
<comment type="caution">
    <text evidence="1">The sequence shown here is derived from an EMBL/GenBank/DDBJ whole genome shotgun (WGS) entry which is preliminary data.</text>
</comment>
<gene>
    <name evidence="1" type="ORF">OCU04_002850</name>
</gene>
<protein>
    <submittedName>
        <fullName evidence="1">Uncharacterized protein</fullName>
    </submittedName>
</protein>
<keyword evidence="2" id="KW-1185">Reference proteome</keyword>
<dbReference type="AlphaFoldDB" id="A0A9X0AUI0"/>
<reference evidence="1" key="1">
    <citation type="submission" date="2022-11" db="EMBL/GenBank/DDBJ databases">
        <title>Genome Resource of Sclerotinia nivalis Strain SnTB1, a Plant Pathogen Isolated from American Ginseng.</title>
        <authorList>
            <person name="Fan S."/>
        </authorList>
    </citation>
    <scope>NUCLEOTIDE SEQUENCE</scope>
    <source>
        <strain evidence="1">SnTB1</strain>
    </source>
</reference>
<evidence type="ECO:0000313" key="2">
    <source>
        <dbReference type="Proteomes" id="UP001152300"/>
    </source>
</evidence>